<feature type="domain" description="Phytochrome chromophore attachment site" evidence="8">
    <location>
        <begin position="230"/>
        <end position="309"/>
    </location>
</feature>
<dbReference type="SUPFAM" id="SSF55781">
    <property type="entry name" value="GAF domain-like"/>
    <property type="match status" value="1"/>
</dbReference>
<evidence type="ECO:0000256" key="6">
    <source>
        <dbReference type="ARBA" id="ARBA00023012"/>
    </source>
</evidence>
<dbReference type="GO" id="GO:0016301">
    <property type="term" value="F:kinase activity"/>
    <property type="evidence" value="ECO:0007669"/>
    <property type="project" value="UniProtKB-KW"/>
</dbReference>
<dbReference type="InterPro" id="IPR029016">
    <property type="entry name" value="GAF-like_dom_sf"/>
</dbReference>
<sequence>LFSLNCFTDTLSDSQAGILWDNIQFLSDSDPNSHDEEASPHVFLLTGWGAPGSASPDDQEASGGRRSWTCWCAVHRPSTSARHVIMEFELERDVLNPLYPSLVEAVPEVGSPDTGSSGASDTPGSAKTVGGSTDSSSQTLTPGISDVPAFEIPTGPSAEDILESTTSRAKPLPALERLRRMARPELVSPGGANPRSRRRTASGSSTGGVGMMDVFAVMAQINEQLGQAPDLTAFLQVVVGVIKDLSQFHRVLVYQFDEAWNGQVVAELLDWSKTHDLYRGLHFPASDIPAQARQLYAISELLPIDAIAD</sequence>
<feature type="region of interest" description="Disordered" evidence="7">
    <location>
        <begin position="106"/>
        <end position="206"/>
    </location>
</feature>
<dbReference type="GO" id="GO:0000160">
    <property type="term" value="P:phosphorelay signal transduction system"/>
    <property type="evidence" value="ECO:0007669"/>
    <property type="project" value="UniProtKB-KW"/>
</dbReference>
<keyword evidence="5" id="KW-0067">ATP-binding</keyword>
<keyword evidence="6" id="KW-0902">Two-component regulatory system</keyword>
<keyword evidence="4" id="KW-0418">Kinase</keyword>
<dbReference type="InterPro" id="IPR016132">
    <property type="entry name" value="Phyto_chromo_attachment"/>
</dbReference>
<comment type="caution">
    <text evidence="9">The sequence shown here is derived from an EMBL/GenBank/DDBJ whole genome shotgun (WGS) entry which is preliminary data.</text>
</comment>
<evidence type="ECO:0000256" key="7">
    <source>
        <dbReference type="SAM" id="MobiDB-lite"/>
    </source>
</evidence>
<dbReference type="EMBL" id="CAVNYO010000478">
    <property type="protein sequence ID" value="CAK5284343.1"/>
    <property type="molecule type" value="Genomic_DNA"/>
</dbReference>
<keyword evidence="1" id="KW-0597">Phosphoprotein</keyword>
<evidence type="ECO:0000313" key="10">
    <source>
        <dbReference type="Proteomes" id="UP001295794"/>
    </source>
</evidence>
<proteinExistence type="predicted"/>
<dbReference type="PANTHER" id="PTHR43065">
    <property type="entry name" value="SENSOR HISTIDINE KINASE"/>
    <property type="match status" value="1"/>
</dbReference>
<evidence type="ECO:0000259" key="8">
    <source>
        <dbReference type="PROSITE" id="PS50046"/>
    </source>
</evidence>
<reference evidence="9" key="1">
    <citation type="submission" date="2023-11" db="EMBL/GenBank/DDBJ databases">
        <authorList>
            <person name="De Vega J J."/>
            <person name="De Vega J J."/>
        </authorList>
    </citation>
    <scope>NUCLEOTIDE SEQUENCE</scope>
</reference>
<dbReference type="Gene3D" id="3.30.450.40">
    <property type="match status" value="1"/>
</dbReference>
<accession>A0AAD2I0U4</accession>
<evidence type="ECO:0000256" key="4">
    <source>
        <dbReference type="ARBA" id="ARBA00022777"/>
    </source>
</evidence>
<protein>
    <recommendedName>
        <fullName evidence="8">Phytochrome chromophore attachment site domain-containing protein</fullName>
    </recommendedName>
</protein>
<organism evidence="9 10">
    <name type="scientific">Mycena citricolor</name>
    <dbReference type="NCBI Taxonomy" id="2018698"/>
    <lineage>
        <taxon>Eukaryota</taxon>
        <taxon>Fungi</taxon>
        <taxon>Dikarya</taxon>
        <taxon>Basidiomycota</taxon>
        <taxon>Agaricomycotina</taxon>
        <taxon>Agaricomycetes</taxon>
        <taxon>Agaricomycetidae</taxon>
        <taxon>Agaricales</taxon>
        <taxon>Marasmiineae</taxon>
        <taxon>Mycenaceae</taxon>
        <taxon>Mycena</taxon>
    </lineage>
</organism>
<feature type="compositionally biased region" description="Polar residues" evidence="7">
    <location>
        <begin position="113"/>
        <end position="142"/>
    </location>
</feature>
<keyword evidence="2" id="KW-0808">Transferase</keyword>
<evidence type="ECO:0000313" key="9">
    <source>
        <dbReference type="EMBL" id="CAK5284343.1"/>
    </source>
</evidence>
<evidence type="ECO:0000256" key="3">
    <source>
        <dbReference type="ARBA" id="ARBA00022741"/>
    </source>
</evidence>
<dbReference type="PANTHER" id="PTHR43065:SF10">
    <property type="entry name" value="PEROXIDE STRESS-ACTIVATED HISTIDINE KINASE MAK3"/>
    <property type="match status" value="1"/>
</dbReference>
<evidence type="ECO:0000256" key="5">
    <source>
        <dbReference type="ARBA" id="ARBA00022840"/>
    </source>
</evidence>
<gene>
    <name evidence="9" type="ORF">MYCIT1_LOCUS37518</name>
</gene>
<dbReference type="Proteomes" id="UP001295794">
    <property type="component" value="Unassembled WGS sequence"/>
</dbReference>
<keyword evidence="3" id="KW-0547">Nucleotide-binding</keyword>
<evidence type="ECO:0000256" key="1">
    <source>
        <dbReference type="ARBA" id="ARBA00022553"/>
    </source>
</evidence>
<name>A0AAD2I0U4_9AGAR</name>
<dbReference type="PROSITE" id="PS50046">
    <property type="entry name" value="PHYTOCHROME_2"/>
    <property type="match status" value="1"/>
</dbReference>
<feature type="non-terminal residue" evidence="9">
    <location>
        <position position="1"/>
    </location>
</feature>
<evidence type="ECO:0000256" key="2">
    <source>
        <dbReference type="ARBA" id="ARBA00022679"/>
    </source>
</evidence>
<dbReference type="GO" id="GO:0005524">
    <property type="term" value="F:ATP binding"/>
    <property type="evidence" value="ECO:0007669"/>
    <property type="project" value="UniProtKB-KW"/>
</dbReference>
<dbReference type="AlphaFoldDB" id="A0AAD2I0U4"/>
<keyword evidence="10" id="KW-1185">Reference proteome</keyword>